<keyword evidence="3" id="KW-1185">Reference proteome</keyword>
<feature type="region of interest" description="Disordered" evidence="1">
    <location>
        <begin position="66"/>
        <end position="107"/>
    </location>
</feature>
<dbReference type="EMBL" id="CAWUFR010000024">
    <property type="protein sequence ID" value="CAK6956223.1"/>
    <property type="molecule type" value="Genomic_DNA"/>
</dbReference>
<comment type="caution">
    <text evidence="2">The sequence shown here is derived from an EMBL/GenBank/DDBJ whole genome shotgun (WGS) entry which is preliminary data.</text>
</comment>
<evidence type="ECO:0000313" key="2">
    <source>
        <dbReference type="EMBL" id="CAK6956223.1"/>
    </source>
</evidence>
<accession>A0AAV1NAT7</accession>
<sequence>MLWRCEVLLGQADNITRPKTEQVGLHSEVEHLEEMQAALNAENGTRIKLSQLQITDGESTEGWKMILKKRRMDRRTRKLRKSGKKEQQETSSDHLEDRSVHLQQQMAEHGQESVWNRLIQIFQMSSPSPLHIKGLK</sequence>
<name>A0AAV1NAT7_SCOSC</name>
<evidence type="ECO:0000313" key="3">
    <source>
        <dbReference type="Proteomes" id="UP001314229"/>
    </source>
</evidence>
<feature type="compositionally biased region" description="Basic residues" evidence="1">
    <location>
        <begin position="66"/>
        <end position="83"/>
    </location>
</feature>
<dbReference type="AlphaFoldDB" id="A0AAV1NAT7"/>
<protein>
    <submittedName>
        <fullName evidence="2">Uncharacterized protein</fullName>
    </submittedName>
</protein>
<evidence type="ECO:0000256" key="1">
    <source>
        <dbReference type="SAM" id="MobiDB-lite"/>
    </source>
</evidence>
<dbReference type="Proteomes" id="UP001314229">
    <property type="component" value="Unassembled WGS sequence"/>
</dbReference>
<feature type="compositionally biased region" description="Basic and acidic residues" evidence="1">
    <location>
        <begin position="84"/>
        <end position="100"/>
    </location>
</feature>
<proteinExistence type="predicted"/>
<organism evidence="2 3">
    <name type="scientific">Scomber scombrus</name>
    <name type="common">Atlantic mackerel</name>
    <name type="synonym">Scomber vernalis</name>
    <dbReference type="NCBI Taxonomy" id="13677"/>
    <lineage>
        <taxon>Eukaryota</taxon>
        <taxon>Metazoa</taxon>
        <taxon>Chordata</taxon>
        <taxon>Craniata</taxon>
        <taxon>Vertebrata</taxon>
        <taxon>Euteleostomi</taxon>
        <taxon>Actinopterygii</taxon>
        <taxon>Neopterygii</taxon>
        <taxon>Teleostei</taxon>
        <taxon>Neoteleostei</taxon>
        <taxon>Acanthomorphata</taxon>
        <taxon>Pelagiaria</taxon>
        <taxon>Scombriformes</taxon>
        <taxon>Scombridae</taxon>
        <taxon>Scomber</taxon>
    </lineage>
</organism>
<gene>
    <name evidence="2" type="ORF">FSCOSCO3_A012921</name>
</gene>
<reference evidence="2 3" key="1">
    <citation type="submission" date="2024-01" db="EMBL/GenBank/DDBJ databases">
        <authorList>
            <person name="Alioto T."/>
            <person name="Alioto T."/>
            <person name="Gomez Garrido J."/>
        </authorList>
    </citation>
    <scope>NUCLEOTIDE SEQUENCE [LARGE SCALE GENOMIC DNA]</scope>
</reference>